<organism evidence="1 2">
    <name type="scientific">Araneus ventricosus</name>
    <name type="common">Orbweaver spider</name>
    <name type="synonym">Epeira ventricosa</name>
    <dbReference type="NCBI Taxonomy" id="182803"/>
    <lineage>
        <taxon>Eukaryota</taxon>
        <taxon>Metazoa</taxon>
        <taxon>Ecdysozoa</taxon>
        <taxon>Arthropoda</taxon>
        <taxon>Chelicerata</taxon>
        <taxon>Arachnida</taxon>
        <taxon>Araneae</taxon>
        <taxon>Araneomorphae</taxon>
        <taxon>Entelegynae</taxon>
        <taxon>Araneoidea</taxon>
        <taxon>Araneidae</taxon>
        <taxon>Araneus</taxon>
    </lineage>
</organism>
<comment type="caution">
    <text evidence="1">The sequence shown here is derived from an EMBL/GenBank/DDBJ whole genome shotgun (WGS) entry which is preliminary data.</text>
</comment>
<dbReference type="EMBL" id="BGPR01000385">
    <property type="protein sequence ID" value="GBM17267.1"/>
    <property type="molecule type" value="Genomic_DNA"/>
</dbReference>
<dbReference type="AlphaFoldDB" id="A0A4Y2DM35"/>
<name>A0A4Y2DM35_ARAVE</name>
<protein>
    <submittedName>
        <fullName evidence="1">Uncharacterized protein</fullName>
    </submittedName>
</protein>
<proteinExistence type="predicted"/>
<sequence>MLDFTQSNINIICSNINISVPGWFIPTGLYHKRYEQMVAGTKLTLQDSNQHEYMPVFHARFHPKQNECKAEAGSYGHYYKRYEQMVASTKPILQDSNQHEYMPVFHRLSCAGF</sequence>
<reference evidence="1 2" key="1">
    <citation type="journal article" date="2019" name="Sci. Rep.">
        <title>Orb-weaving spider Araneus ventricosus genome elucidates the spidroin gene catalogue.</title>
        <authorList>
            <person name="Kono N."/>
            <person name="Nakamura H."/>
            <person name="Ohtoshi R."/>
            <person name="Moran D.A.P."/>
            <person name="Shinohara A."/>
            <person name="Yoshida Y."/>
            <person name="Fujiwara M."/>
            <person name="Mori M."/>
            <person name="Tomita M."/>
            <person name="Arakawa K."/>
        </authorList>
    </citation>
    <scope>NUCLEOTIDE SEQUENCE [LARGE SCALE GENOMIC DNA]</scope>
</reference>
<evidence type="ECO:0000313" key="1">
    <source>
        <dbReference type="EMBL" id="GBM17267.1"/>
    </source>
</evidence>
<accession>A0A4Y2DM35</accession>
<evidence type="ECO:0000313" key="2">
    <source>
        <dbReference type="Proteomes" id="UP000499080"/>
    </source>
</evidence>
<keyword evidence="2" id="KW-1185">Reference proteome</keyword>
<gene>
    <name evidence="1" type="ORF">AVEN_223801_1</name>
</gene>
<dbReference type="Proteomes" id="UP000499080">
    <property type="component" value="Unassembled WGS sequence"/>
</dbReference>